<gene>
    <name evidence="1" type="ORF">PACILC2_00790</name>
</gene>
<dbReference type="Proteomes" id="UP000680304">
    <property type="component" value="Unassembled WGS sequence"/>
</dbReference>
<accession>A0ABQ4N014</accession>
<evidence type="ECO:0008006" key="3">
    <source>
        <dbReference type="Google" id="ProtNLM"/>
    </source>
</evidence>
<evidence type="ECO:0000313" key="1">
    <source>
        <dbReference type="EMBL" id="GIQ61511.1"/>
    </source>
</evidence>
<sequence>MINKQAKLIDGQSLLKWLDVEIDLSSGNSEVEKADRWAFRQVKKAIHSGRFDATEESQAEVQRLREALGKVLQHEAVDISFNGIRIRDIIQEALSATTEPTETQRESLRSEVQWFAEQMEENLRENDHKGGWENESIYWLFSRLKEESTELLRAVDLVRDLHDDPKKIISEAADVANFAMMIADNARRINAPEKEEERHE</sequence>
<dbReference type="EMBL" id="BOVJ01000003">
    <property type="protein sequence ID" value="GIQ61511.1"/>
    <property type="molecule type" value="Genomic_DNA"/>
</dbReference>
<comment type="caution">
    <text evidence="1">The sequence shown here is derived from an EMBL/GenBank/DDBJ whole genome shotgun (WGS) entry which is preliminary data.</text>
</comment>
<protein>
    <recommendedName>
        <fullName evidence="3">NTP pyrophosphohydrolase MazG putative catalytic core domain-containing protein</fullName>
    </recommendedName>
</protein>
<proteinExistence type="predicted"/>
<dbReference type="RefSeq" id="WP_244863114.1">
    <property type="nucleotide sequence ID" value="NZ_BOVJ01000003.1"/>
</dbReference>
<dbReference type="SUPFAM" id="SSF101386">
    <property type="entry name" value="all-alpha NTP pyrophosphatases"/>
    <property type="match status" value="1"/>
</dbReference>
<organism evidence="1 2">
    <name type="scientific">Paenibacillus cisolokensis</name>
    <dbReference type="NCBI Taxonomy" id="1658519"/>
    <lineage>
        <taxon>Bacteria</taxon>
        <taxon>Bacillati</taxon>
        <taxon>Bacillota</taxon>
        <taxon>Bacilli</taxon>
        <taxon>Bacillales</taxon>
        <taxon>Paenibacillaceae</taxon>
        <taxon>Paenibacillus</taxon>
    </lineage>
</organism>
<keyword evidence="2" id="KW-1185">Reference proteome</keyword>
<evidence type="ECO:0000313" key="2">
    <source>
        <dbReference type="Proteomes" id="UP000680304"/>
    </source>
</evidence>
<reference evidence="1 2" key="1">
    <citation type="submission" date="2021-04" db="EMBL/GenBank/DDBJ databases">
        <title>Draft genome sequence of Paenibacillus cisolokensis, LC2-13A.</title>
        <authorList>
            <person name="Uke A."/>
            <person name="Chhe C."/>
            <person name="Baramee S."/>
            <person name="Kosugi A."/>
        </authorList>
    </citation>
    <scope>NUCLEOTIDE SEQUENCE [LARGE SCALE GENOMIC DNA]</scope>
    <source>
        <strain evidence="1 2">LC2-13A</strain>
    </source>
</reference>
<name>A0ABQ4N014_9BACL</name>